<keyword evidence="2" id="KW-0167">Capsid protein</keyword>
<name>A0A1G9URS3_9FIRM</name>
<dbReference type="Proteomes" id="UP000214880">
    <property type="component" value="Unassembled WGS sequence"/>
</dbReference>
<gene>
    <name evidence="2" type="ORF">SAMN04488502_10641</name>
</gene>
<organism evidence="2 3">
    <name type="scientific">Dendrosporobacter quercicolus</name>
    <dbReference type="NCBI Taxonomy" id="146817"/>
    <lineage>
        <taxon>Bacteria</taxon>
        <taxon>Bacillati</taxon>
        <taxon>Bacillota</taxon>
        <taxon>Negativicutes</taxon>
        <taxon>Selenomonadales</taxon>
        <taxon>Sporomusaceae</taxon>
        <taxon>Dendrosporobacter</taxon>
    </lineage>
</organism>
<dbReference type="InterPro" id="IPR012347">
    <property type="entry name" value="Ferritin-like"/>
</dbReference>
<dbReference type="InterPro" id="IPR012851">
    <property type="entry name" value="Spore_coat_CotF-like"/>
</dbReference>
<feature type="region of interest" description="Disordered" evidence="1">
    <location>
        <begin position="65"/>
        <end position="103"/>
    </location>
</feature>
<reference evidence="2 3" key="1">
    <citation type="submission" date="2016-10" db="EMBL/GenBank/DDBJ databases">
        <authorList>
            <person name="de Groot N.N."/>
        </authorList>
    </citation>
    <scope>NUCLEOTIDE SEQUENCE [LARGE SCALE GENOMIC DNA]</scope>
    <source>
        <strain evidence="2 3">DSM 1736</strain>
    </source>
</reference>
<dbReference type="RefSeq" id="WP_217636899.1">
    <property type="nucleotide sequence ID" value="NZ_FNHB01000006.1"/>
</dbReference>
<evidence type="ECO:0000313" key="3">
    <source>
        <dbReference type="Proteomes" id="UP000214880"/>
    </source>
</evidence>
<protein>
    <submittedName>
        <fullName evidence="2">Spore coat protein CotF</fullName>
    </submittedName>
</protein>
<dbReference type="Gene3D" id="1.20.1260.10">
    <property type="match status" value="1"/>
</dbReference>
<feature type="compositionally biased region" description="Low complexity" evidence="1">
    <location>
        <begin position="69"/>
        <end position="103"/>
    </location>
</feature>
<dbReference type="AlphaFoldDB" id="A0A1G9URS3"/>
<dbReference type="Pfam" id="PF07875">
    <property type="entry name" value="Coat_F"/>
    <property type="match status" value="1"/>
</dbReference>
<dbReference type="EMBL" id="FNHB01000006">
    <property type="protein sequence ID" value="SDM62661.1"/>
    <property type="molecule type" value="Genomic_DNA"/>
</dbReference>
<dbReference type="SUPFAM" id="SSF47240">
    <property type="entry name" value="Ferritin-like"/>
    <property type="match status" value="1"/>
</dbReference>
<evidence type="ECO:0000313" key="2">
    <source>
        <dbReference type="EMBL" id="SDM62661.1"/>
    </source>
</evidence>
<proteinExistence type="predicted"/>
<evidence type="ECO:0000256" key="1">
    <source>
        <dbReference type="SAM" id="MobiDB-lite"/>
    </source>
</evidence>
<dbReference type="InterPro" id="IPR009078">
    <property type="entry name" value="Ferritin-like_SF"/>
</dbReference>
<sequence length="166" mass="18647">MALNLSRKEQMLLQDQKKHEQICVQKYQSYANQTQTPQLKQLFTNYAQAEQQHLNTINQILSGQVPDVQQQGQQQNQQGQQQNQQGSGQPAGAGSPSAFAGGPNDAALLNDMLMTEKYVSGTYDTAIFEFADPSVRQVLNHIQKEEQEHGEGLFKYMQSQGLYNVQ</sequence>
<accession>A0A1G9URS3</accession>
<keyword evidence="2" id="KW-0946">Virion</keyword>
<keyword evidence="3" id="KW-1185">Reference proteome</keyword>
<dbReference type="STRING" id="146817.SAMN04488502_10641"/>
<dbReference type="CDD" id="cd00657">
    <property type="entry name" value="Ferritin_like"/>
    <property type="match status" value="1"/>
</dbReference>